<keyword evidence="2" id="KW-1185">Reference proteome</keyword>
<evidence type="ECO:0000313" key="2">
    <source>
        <dbReference type="Proteomes" id="UP000478052"/>
    </source>
</evidence>
<comment type="caution">
    <text evidence="1">The sequence shown here is derived from an EMBL/GenBank/DDBJ whole genome shotgun (WGS) entry which is preliminary data.</text>
</comment>
<name>A0A6G0YYR1_APHCR</name>
<evidence type="ECO:0000313" key="1">
    <source>
        <dbReference type="EMBL" id="KAF0763100.1"/>
    </source>
</evidence>
<organism evidence="1 2">
    <name type="scientific">Aphis craccivora</name>
    <name type="common">Cowpea aphid</name>
    <dbReference type="NCBI Taxonomy" id="307492"/>
    <lineage>
        <taxon>Eukaryota</taxon>
        <taxon>Metazoa</taxon>
        <taxon>Ecdysozoa</taxon>
        <taxon>Arthropoda</taxon>
        <taxon>Hexapoda</taxon>
        <taxon>Insecta</taxon>
        <taxon>Pterygota</taxon>
        <taxon>Neoptera</taxon>
        <taxon>Paraneoptera</taxon>
        <taxon>Hemiptera</taxon>
        <taxon>Sternorrhyncha</taxon>
        <taxon>Aphidomorpha</taxon>
        <taxon>Aphidoidea</taxon>
        <taxon>Aphididae</taxon>
        <taxon>Aphidini</taxon>
        <taxon>Aphis</taxon>
        <taxon>Aphis</taxon>
    </lineage>
</organism>
<dbReference type="EMBL" id="VUJU01001967">
    <property type="protein sequence ID" value="KAF0763100.1"/>
    <property type="molecule type" value="Genomic_DNA"/>
</dbReference>
<accession>A0A6G0YYR1</accession>
<dbReference type="AlphaFoldDB" id="A0A6G0YYR1"/>
<protein>
    <submittedName>
        <fullName evidence="1">Uncharacterized protein</fullName>
    </submittedName>
</protein>
<reference evidence="1 2" key="1">
    <citation type="submission" date="2019-08" db="EMBL/GenBank/DDBJ databases">
        <title>Whole genome of Aphis craccivora.</title>
        <authorList>
            <person name="Voronova N.V."/>
            <person name="Shulinski R.S."/>
            <person name="Bandarenka Y.V."/>
            <person name="Zhorov D.G."/>
            <person name="Warner D."/>
        </authorList>
    </citation>
    <scope>NUCLEOTIDE SEQUENCE [LARGE SCALE GENOMIC DNA]</scope>
    <source>
        <strain evidence="1">180601</strain>
        <tissue evidence="1">Whole Body</tissue>
    </source>
</reference>
<sequence length="83" mass="10106">MRLKIGHNRYIHVYVMNSKYQTQCTIICVVKVTLKYLLVEYRQMEVARKVISFSDLYFKRDIKNRNFFINYLYLSEDTIILIS</sequence>
<gene>
    <name evidence="1" type="ORF">FWK35_00028493</name>
</gene>
<dbReference type="Proteomes" id="UP000478052">
    <property type="component" value="Unassembled WGS sequence"/>
</dbReference>
<proteinExistence type="predicted"/>